<feature type="domain" description="Protein kinase" evidence="12">
    <location>
        <begin position="473"/>
        <end position="738"/>
    </location>
</feature>
<comment type="caution">
    <text evidence="13">The sequence shown here is derived from an EMBL/GenBank/DDBJ whole genome shotgun (WGS) entry which is preliminary data.</text>
</comment>
<feature type="transmembrane region" description="Helical" evidence="11">
    <location>
        <begin position="374"/>
        <end position="395"/>
    </location>
</feature>
<comment type="catalytic activity">
    <reaction evidence="8">
        <text>L-seryl-[protein] + ATP = O-phospho-L-seryl-[protein] + ADP + H(+)</text>
        <dbReference type="Rhea" id="RHEA:17989"/>
        <dbReference type="Rhea" id="RHEA-COMP:9863"/>
        <dbReference type="Rhea" id="RHEA-COMP:11604"/>
        <dbReference type="ChEBI" id="CHEBI:15378"/>
        <dbReference type="ChEBI" id="CHEBI:29999"/>
        <dbReference type="ChEBI" id="CHEBI:30616"/>
        <dbReference type="ChEBI" id="CHEBI:83421"/>
        <dbReference type="ChEBI" id="CHEBI:456216"/>
        <dbReference type="EC" id="2.7.11.1"/>
    </reaction>
</comment>
<keyword evidence="6 9" id="KW-0067">ATP-binding</keyword>
<comment type="catalytic activity">
    <reaction evidence="7">
        <text>L-threonyl-[protein] + ATP = O-phospho-L-threonyl-[protein] + ADP + H(+)</text>
        <dbReference type="Rhea" id="RHEA:46608"/>
        <dbReference type="Rhea" id="RHEA-COMP:11060"/>
        <dbReference type="Rhea" id="RHEA-COMP:11605"/>
        <dbReference type="ChEBI" id="CHEBI:15378"/>
        <dbReference type="ChEBI" id="CHEBI:30013"/>
        <dbReference type="ChEBI" id="CHEBI:30616"/>
        <dbReference type="ChEBI" id="CHEBI:61977"/>
        <dbReference type="ChEBI" id="CHEBI:456216"/>
        <dbReference type="EC" id="2.7.11.1"/>
    </reaction>
</comment>
<dbReference type="GO" id="GO:0005524">
    <property type="term" value="F:ATP binding"/>
    <property type="evidence" value="ECO:0007669"/>
    <property type="project" value="UniProtKB-UniRule"/>
</dbReference>
<evidence type="ECO:0000256" key="1">
    <source>
        <dbReference type="ARBA" id="ARBA00012513"/>
    </source>
</evidence>
<sequence>MTHSATVTQSKTQTHPRPFYLRWQTLLAGGCLSLAALFTAINSPLLAQWERELQTLFFELRGPRVAPDDIVILAIDDESLSQVEHYRSDPVQYADLEPIQQWPWQREAYAIVIERLLAAGAKSVSLDIILSTDSAYGPADDDRLIQVLDKYGDRVTLAMLYNESQTRQGTMFQPTLPLDKFQQTGIHLGNINFPLEADGRIHRQGHTYFEELARSPLVTNFGDDSAAPLSAQQSFAQATLTAAQVPMPQARGDGIQFHGPVKTFEHIPFWYVLDSDPWENYLDSGAALQDKIVLIGSTSEVHQDFHNVPFAQSAGYPLKMPGVEILANDIATLQAGAAIQTLIPHSGWRAVFTLAVGTGFLLLLVRRDRTLYRLIWTAVAGVSWLAISFVGFTAFGVFLPIAGVTIALFTTGGCYSVASLISEQMRKQRFRQTLAQYATSPIVQEIISQEEDFQDLLEARQAEVVGTILAARYQVQAVLGAGGFSETYTAADTQRPGNPLCVVKRLRILSDDPKSHQLAHRLFVAEAQTLERLGHHNQIPRLLAHFQTGVSFYLVEELIEGNMLKEELSSRHPKSAAWVMNFLLDILPVVEFVHQQGVIHRDIKPSNLIRRAGDGRLVLIDFGSVKELPNQLAETEPHITSTIGIGTKGYMPSEQSAGMPRFSSDLYAIGITAIEALTGISPYKLQYDDRGDVIWQYCVPDLHPTLAAVISKMVRYDFSQRYDSATAVLAALREIPVTLPDTALIRDQVAIEMSPQGTEDDDDCWDEPTGYLPTDWAADTEQDSRVG</sequence>
<proteinExistence type="predicted"/>
<dbReference type="EC" id="2.7.11.1" evidence="1"/>
<evidence type="ECO:0000256" key="6">
    <source>
        <dbReference type="ARBA" id="ARBA00022840"/>
    </source>
</evidence>
<keyword evidence="11" id="KW-0812">Transmembrane</keyword>
<accession>A0A4Q7EGF0</accession>
<dbReference type="SMART" id="SM01080">
    <property type="entry name" value="CHASE2"/>
    <property type="match status" value="1"/>
</dbReference>
<dbReference type="Pfam" id="PF00069">
    <property type="entry name" value="Pkinase"/>
    <property type="match status" value="1"/>
</dbReference>
<evidence type="ECO:0000256" key="10">
    <source>
        <dbReference type="SAM" id="MobiDB-lite"/>
    </source>
</evidence>
<feature type="transmembrane region" description="Helical" evidence="11">
    <location>
        <begin position="20"/>
        <end position="41"/>
    </location>
</feature>
<reference evidence="13 14" key="1">
    <citation type="submission" date="2018-11" db="EMBL/GenBank/DDBJ databases">
        <title>Whole genome sequencing of an environmental sample.</title>
        <authorList>
            <person name="Sarangi A.N."/>
            <person name="Singh D."/>
            <person name="Tripathy S."/>
        </authorList>
    </citation>
    <scope>NUCLEOTIDE SEQUENCE [LARGE SCALE GENOMIC DNA]</scope>
    <source>
        <strain evidence="13 14">Lakshadweep</strain>
    </source>
</reference>
<feature type="transmembrane region" description="Helical" evidence="11">
    <location>
        <begin position="401"/>
        <end position="421"/>
    </location>
</feature>
<dbReference type="EMBL" id="QVFV01000001">
    <property type="protein sequence ID" value="RZM82671.1"/>
    <property type="molecule type" value="Genomic_DNA"/>
</dbReference>
<dbReference type="SMART" id="SM00220">
    <property type="entry name" value="S_TKc"/>
    <property type="match status" value="1"/>
</dbReference>
<dbReference type="Gene3D" id="3.30.200.20">
    <property type="entry name" value="Phosphorylase Kinase, domain 1"/>
    <property type="match status" value="1"/>
</dbReference>
<evidence type="ECO:0000256" key="5">
    <source>
        <dbReference type="ARBA" id="ARBA00022777"/>
    </source>
</evidence>
<evidence type="ECO:0000313" key="14">
    <source>
        <dbReference type="Proteomes" id="UP000292459"/>
    </source>
</evidence>
<dbReference type="PANTHER" id="PTHR24363">
    <property type="entry name" value="SERINE/THREONINE PROTEIN KINASE"/>
    <property type="match status" value="1"/>
</dbReference>
<dbReference type="SUPFAM" id="SSF56112">
    <property type="entry name" value="Protein kinase-like (PK-like)"/>
    <property type="match status" value="1"/>
</dbReference>
<keyword evidence="3" id="KW-0808">Transferase</keyword>
<feature type="region of interest" description="Disordered" evidence="10">
    <location>
        <begin position="754"/>
        <end position="787"/>
    </location>
</feature>
<keyword evidence="14" id="KW-1185">Reference proteome</keyword>
<evidence type="ECO:0000313" key="13">
    <source>
        <dbReference type="EMBL" id="RZM82671.1"/>
    </source>
</evidence>
<dbReference type="InterPro" id="IPR011009">
    <property type="entry name" value="Kinase-like_dom_sf"/>
</dbReference>
<dbReference type="PANTHER" id="PTHR24363:SF0">
    <property type="entry name" value="SERINE_THREONINE KINASE LIKE DOMAIN CONTAINING 1"/>
    <property type="match status" value="1"/>
</dbReference>
<keyword evidence="11" id="KW-0472">Membrane</keyword>
<dbReference type="OrthoDB" id="428645at2"/>
<gene>
    <name evidence="13" type="ORF">DYY88_05450</name>
</gene>
<evidence type="ECO:0000259" key="12">
    <source>
        <dbReference type="PROSITE" id="PS50011"/>
    </source>
</evidence>
<keyword evidence="11" id="KW-1133">Transmembrane helix</keyword>
<evidence type="ECO:0000256" key="8">
    <source>
        <dbReference type="ARBA" id="ARBA00048679"/>
    </source>
</evidence>
<keyword evidence="5" id="KW-0418">Kinase</keyword>
<evidence type="ECO:0000256" key="11">
    <source>
        <dbReference type="SAM" id="Phobius"/>
    </source>
</evidence>
<dbReference type="CDD" id="cd14014">
    <property type="entry name" value="STKc_PknB_like"/>
    <property type="match status" value="1"/>
</dbReference>
<dbReference type="PROSITE" id="PS50011">
    <property type="entry name" value="PROTEIN_KINASE_DOM"/>
    <property type="match status" value="1"/>
</dbReference>
<evidence type="ECO:0000256" key="3">
    <source>
        <dbReference type="ARBA" id="ARBA00022679"/>
    </source>
</evidence>
<feature type="binding site" evidence="9">
    <location>
        <position position="504"/>
    </location>
    <ligand>
        <name>ATP</name>
        <dbReference type="ChEBI" id="CHEBI:30616"/>
    </ligand>
</feature>
<protein>
    <recommendedName>
        <fullName evidence="1">non-specific serine/threonine protein kinase</fullName>
        <ecNumber evidence="1">2.7.11.1</ecNumber>
    </recommendedName>
</protein>
<keyword evidence="2" id="KW-0723">Serine/threonine-protein kinase</keyword>
<dbReference type="Proteomes" id="UP000292459">
    <property type="component" value="Unassembled WGS sequence"/>
</dbReference>
<keyword evidence="4 9" id="KW-0547">Nucleotide-binding</keyword>
<evidence type="ECO:0000256" key="7">
    <source>
        <dbReference type="ARBA" id="ARBA00047899"/>
    </source>
</evidence>
<evidence type="ECO:0000256" key="2">
    <source>
        <dbReference type="ARBA" id="ARBA00022527"/>
    </source>
</evidence>
<dbReference type="Gene3D" id="1.10.510.10">
    <property type="entry name" value="Transferase(Phosphotransferase) domain 1"/>
    <property type="match status" value="1"/>
</dbReference>
<dbReference type="RefSeq" id="WP_052288276.1">
    <property type="nucleotide sequence ID" value="NZ_QVFV01000001.1"/>
</dbReference>
<dbReference type="Pfam" id="PF05226">
    <property type="entry name" value="CHASE2"/>
    <property type="match status" value="1"/>
</dbReference>
<evidence type="ECO:0000256" key="9">
    <source>
        <dbReference type="PROSITE-ProRule" id="PRU10141"/>
    </source>
</evidence>
<evidence type="ECO:0000256" key="4">
    <source>
        <dbReference type="ARBA" id="ARBA00022741"/>
    </source>
</evidence>
<dbReference type="AlphaFoldDB" id="A0A4Q7EGF0"/>
<dbReference type="InterPro" id="IPR007890">
    <property type="entry name" value="CHASE2"/>
</dbReference>
<dbReference type="PROSITE" id="PS00107">
    <property type="entry name" value="PROTEIN_KINASE_ATP"/>
    <property type="match status" value="1"/>
</dbReference>
<dbReference type="InterPro" id="IPR000719">
    <property type="entry name" value="Prot_kinase_dom"/>
</dbReference>
<dbReference type="InterPro" id="IPR017441">
    <property type="entry name" value="Protein_kinase_ATP_BS"/>
</dbReference>
<dbReference type="GO" id="GO:0004674">
    <property type="term" value="F:protein serine/threonine kinase activity"/>
    <property type="evidence" value="ECO:0007669"/>
    <property type="project" value="UniProtKB-KW"/>
</dbReference>
<feature type="transmembrane region" description="Helical" evidence="11">
    <location>
        <begin position="347"/>
        <end position="365"/>
    </location>
</feature>
<organism evidence="13 14">
    <name type="scientific">Leptolyngbya iicbica LK</name>
    <dbReference type="NCBI Taxonomy" id="2294035"/>
    <lineage>
        <taxon>Bacteria</taxon>
        <taxon>Bacillati</taxon>
        <taxon>Cyanobacteriota</taxon>
        <taxon>Cyanophyceae</taxon>
        <taxon>Leptolyngbyales</taxon>
        <taxon>Leptolyngbyaceae</taxon>
        <taxon>Leptolyngbya group</taxon>
        <taxon>Leptolyngbya</taxon>
        <taxon>Leptolyngbya iicbica</taxon>
    </lineage>
</organism>
<name>A0A4Q7EGF0_9CYAN</name>